<feature type="compositionally biased region" description="Basic and acidic residues" evidence="1">
    <location>
        <begin position="86"/>
        <end position="96"/>
    </location>
</feature>
<feature type="region of interest" description="Disordered" evidence="1">
    <location>
        <begin position="432"/>
        <end position="663"/>
    </location>
</feature>
<feature type="region of interest" description="Disordered" evidence="1">
    <location>
        <begin position="1"/>
        <end position="148"/>
    </location>
</feature>
<accession>A0A1Y2J2F7</accession>
<keyword evidence="3" id="KW-1185">Reference proteome</keyword>
<dbReference type="AlphaFoldDB" id="A0A1Y2J2F7"/>
<evidence type="ECO:0000313" key="2">
    <source>
        <dbReference type="EMBL" id="OSD06641.1"/>
    </source>
</evidence>
<feature type="compositionally biased region" description="Low complexity" evidence="1">
    <location>
        <begin position="373"/>
        <end position="388"/>
    </location>
</feature>
<dbReference type="OrthoDB" id="3266894at2759"/>
<evidence type="ECO:0000256" key="1">
    <source>
        <dbReference type="SAM" id="MobiDB-lite"/>
    </source>
</evidence>
<name>A0A1Y2J2F7_TRAC3</name>
<gene>
    <name evidence="2" type="ORF">PYCCODRAFT_1383776</name>
</gene>
<feature type="compositionally biased region" description="Basic and acidic residues" evidence="1">
    <location>
        <begin position="19"/>
        <end position="39"/>
    </location>
</feature>
<feature type="compositionally biased region" description="Low complexity" evidence="1">
    <location>
        <begin position="508"/>
        <end position="548"/>
    </location>
</feature>
<feature type="compositionally biased region" description="Acidic residues" evidence="1">
    <location>
        <begin position="97"/>
        <end position="109"/>
    </location>
</feature>
<dbReference type="Proteomes" id="UP000193067">
    <property type="component" value="Unassembled WGS sequence"/>
</dbReference>
<feature type="region of interest" description="Disordered" evidence="1">
    <location>
        <begin position="342"/>
        <end position="402"/>
    </location>
</feature>
<protein>
    <submittedName>
        <fullName evidence="2">Uncharacterized protein</fullName>
    </submittedName>
</protein>
<evidence type="ECO:0000313" key="3">
    <source>
        <dbReference type="Proteomes" id="UP000193067"/>
    </source>
</evidence>
<organism evidence="2 3">
    <name type="scientific">Trametes coccinea (strain BRFM310)</name>
    <name type="common">Pycnoporus coccineus</name>
    <dbReference type="NCBI Taxonomy" id="1353009"/>
    <lineage>
        <taxon>Eukaryota</taxon>
        <taxon>Fungi</taxon>
        <taxon>Dikarya</taxon>
        <taxon>Basidiomycota</taxon>
        <taxon>Agaricomycotina</taxon>
        <taxon>Agaricomycetes</taxon>
        <taxon>Polyporales</taxon>
        <taxon>Polyporaceae</taxon>
        <taxon>Trametes</taxon>
    </lineage>
</organism>
<dbReference type="STRING" id="1353009.A0A1Y2J2F7"/>
<feature type="compositionally biased region" description="Low complexity" evidence="1">
    <location>
        <begin position="573"/>
        <end position="602"/>
    </location>
</feature>
<dbReference type="EMBL" id="KZ084090">
    <property type="protein sequence ID" value="OSD06641.1"/>
    <property type="molecule type" value="Genomic_DNA"/>
</dbReference>
<reference evidence="2 3" key="1">
    <citation type="journal article" date="2015" name="Biotechnol. Biofuels">
        <title>Enhanced degradation of softwood versus hardwood by the white-rot fungus Pycnoporus coccineus.</title>
        <authorList>
            <person name="Couturier M."/>
            <person name="Navarro D."/>
            <person name="Chevret D."/>
            <person name="Henrissat B."/>
            <person name="Piumi F."/>
            <person name="Ruiz-Duenas F.J."/>
            <person name="Martinez A.T."/>
            <person name="Grigoriev I.V."/>
            <person name="Riley R."/>
            <person name="Lipzen A."/>
            <person name="Berrin J.G."/>
            <person name="Master E.R."/>
            <person name="Rosso M.N."/>
        </authorList>
    </citation>
    <scope>NUCLEOTIDE SEQUENCE [LARGE SCALE GENOMIC DNA]</scope>
    <source>
        <strain evidence="2 3">BRFM310</strain>
    </source>
</reference>
<feature type="region of interest" description="Disordered" evidence="1">
    <location>
        <begin position="181"/>
        <end position="214"/>
    </location>
</feature>
<sequence>MAKPRNSVLYLFDPLHQSPSDEPRRDSSPELGASDKENDSSAGDVTMFFNRPYGAPLKASQDAQHPQPRTPKGKLIDIGDTPAQDKLWDDTEHDGSDADGEQSECEADTMSEILAPLRSPLADLPVEETPRPRPLRAPVFSAPTSASRRSEGRLEAMLAAPQGSPLAEVINSINLSALTVSEDATPTAEHPPTLEGEETRPPSPFPEINICAPETPMRADFDIKQGEETNEVPVATGSTLRPPATLTQLSPDDPRRTSVDLYSSFHLQMQSVDMSFDLLNDKISFLGNGQDSFWAGGEPGDDAMFEFDEENRVPAMEKRRLSISEGQDAFASLAHVFTPPAHKAQIEQSPVVRSPTEEAAKVPLPMSPPSSAPSPRVTPRRVSQQYVPEVPPSPPTSPVRLDEPSLLLESEPLPPPMPQPVPALRILKKTFKVTGRQPTPPVARRESISSSVSDATEKAEPAPAKAPTIAVAQSQQPARPAIRGVQRPPASMLAAGKVVIGLPPQGPARSTSASTSSSTSSGSSSASRTARAQETSASASAASRFAAAGVRRPTLVSKERPAVAPAKTTQAPAARTGLTRTASTASTSSSLSKASAGASGLRPPSRIAVPGSTSAGAGSGLPRMASKLPSASSLARHASVGGGSGIARPRSVTAPRAPTGGRF</sequence>
<feature type="region of interest" description="Disordered" evidence="1">
    <location>
        <begin position="233"/>
        <end position="255"/>
    </location>
</feature>
<proteinExistence type="predicted"/>